<feature type="transmembrane region" description="Helical" evidence="1">
    <location>
        <begin position="13"/>
        <end position="36"/>
    </location>
</feature>
<keyword evidence="1" id="KW-0812">Transmembrane</keyword>
<reference evidence="2" key="1">
    <citation type="journal article" date="2021" name="ISME J.">
        <title>Fine-scale metabolic discontinuity in a stratified prokaryote microbiome of a Red Sea deep halocline.</title>
        <authorList>
            <person name="Michoud G."/>
            <person name="Ngugi D.K."/>
            <person name="Barozzi A."/>
            <person name="Merlino G."/>
            <person name="Calleja M.L."/>
            <person name="Delgado-Huertas A."/>
            <person name="Moran X.A.G."/>
            <person name="Daffonchio D."/>
        </authorList>
    </citation>
    <scope>NUCLEOTIDE SEQUENCE</scope>
    <source>
        <strain evidence="2">SuakinDeep_MAG55_1</strain>
    </source>
</reference>
<evidence type="ECO:0000313" key="3">
    <source>
        <dbReference type="Proteomes" id="UP000722750"/>
    </source>
</evidence>
<dbReference type="Proteomes" id="UP000722750">
    <property type="component" value="Unassembled WGS sequence"/>
</dbReference>
<organism evidence="2 3">
    <name type="scientific">Candidatus Scalindua arabica</name>
    <dbReference type="NCBI Taxonomy" id="1127984"/>
    <lineage>
        <taxon>Bacteria</taxon>
        <taxon>Pseudomonadati</taxon>
        <taxon>Planctomycetota</taxon>
        <taxon>Candidatus Brocadiia</taxon>
        <taxon>Candidatus Brocadiales</taxon>
        <taxon>Candidatus Scalinduaceae</taxon>
        <taxon>Candidatus Scalindua</taxon>
    </lineage>
</organism>
<keyword evidence="1" id="KW-1133">Transmembrane helix</keyword>
<keyword evidence="1" id="KW-0472">Membrane</keyword>
<protein>
    <submittedName>
        <fullName evidence="2">Uncharacterized protein</fullName>
    </submittedName>
</protein>
<evidence type="ECO:0000256" key="1">
    <source>
        <dbReference type="SAM" id="Phobius"/>
    </source>
</evidence>
<dbReference type="EMBL" id="JAANXD010000018">
    <property type="protein sequence ID" value="MBS1257282.1"/>
    <property type="molecule type" value="Genomic_DNA"/>
</dbReference>
<evidence type="ECO:0000313" key="2">
    <source>
        <dbReference type="EMBL" id="MBS1257282.1"/>
    </source>
</evidence>
<sequence>MPEKKEKRSFLKFFLYLLASQLYAVPLGILISKYIISIEAYMGIPPGVLILEAVAVVSCFFTILALSMGPRLKLKRVYSSVQNKERKLDKIIRMIESESKPDEIT</sequence>
<proteinExistence type="predicted"/>
<feature type="transmembrane region" description="Helical" evidence="1">
    <location>
        <begin position="48"/>
        <end position="66"/>
    </location>
</feature>
<gene>
    <name evidence="2" type="ORF">MAG551_00324</name>
</gene>
<accession>A0A942A3U3</accession>
<dbReference type="AlphaFoldDB" id="A0A942A3U3"/>
<comment type="caution">
    <text evidence="2">The sequence shown here is derived from an EMBL/GenBank/DDBJ whole genome shotgun (WGS) entry which is preliminary data.</text>
</comment>
<name>A0A942A3U3_9BACT</name>